<evidence type="ECO:0000256" key="1">
    <source>
        <dbReference type="ARBA" id="ARBA00004370"/>
    </source>
</evidence>
<keyword evidence="3 5" id="KW-1133">Transmembrane helix</keyword>
<name>A0A8H6YYZ3_9AGAR</name>
<dbReference type="OrthoDB" id="5563033at2759"/>
<evidence type="ECO:0000256" key="3">
    <source>
        <dbReference type="ARBA" id="ARBA00022989"/>
    </source>
</evidence>
<keyword evidence="4 5" id="KW-0472">Membrane</keyword>
<dbReference type="GO" id="GO:0016020">
    <property type="term" value="C:membrane"/>
    <property type="evidence" value="ECO:0007669"/>
    <property type="project" value="UniProtKB-SubCell"/>
</dbReference>
<organism evidence="6 7">
    <name type="scientific">Mycena sanguinolenta</name>
    <dbReference type="NCBI Taxonomy" id="230812"/>
    <lineage>
        <taxon>Eukaryota</taxon>
        <taxon>Fungi</taxon>
        <taxon>Dikarya</taxon>
        <taxon>Basidiomycota</taxon>
        <taxon>Agaricomycotina</taxon>
        <taxon>Agaricomycetes</taxon>
        <taxon>Agaricomycetidae</taxon>
        <taxon>Agaricales</taxon>
        <taxon>Marasmiineae</taxon>
        <taxon>Mycenaceae</taxon>
        <taxon>Mycena</taxon>
    </lineage>
</organism>
<proteinExistence type="predicted"/>
<dbReference type="EMBL" id="JACAZH010000005">
    <property type="protein sequence ID" value="KAF7367366.1"/>
    <property type="molecule type" value="Genomic_DNA"/>
</dbReference>
<gene>
    <name evidence="6" type="ORF">MSAN_00799000</name>
</gene>
<dbReference type="PANTHER" id="PTHR13259:SF1">
    <property type="entry name" value="BLADDER CANCER-ASSOCIATED PROTEIN"/>
    <property type="match status" value="1"/>
</dbReference>
<evidence type="ECO:0000256" key="4">
    <source>
        <dbReference type="ARBA" id="ARBA00023136"/>
    </source>
</evidence>
<feature type="transmembrane region" description="Helical" evidence="5">
    <location>
        <begin position="6"/>
        <end position="30"/>
    </location>
</feature>
<accession>A0A8H6YYZ3</accession>
<dbReference type="PANTHER" id="PTHR13259">
    <property type="entry name" value="BLADDER CANCER 10 KD PROTEIN HOMOLOG"/>
    <property type="match status" value="1"/>
</dbReference>
<keyword evidence="2 5" id="KW-0812">Transmembrane</keyword>
<sequence>MWCTRWFLPLLLLPLPTAPPYFLVLFLLSLFIQAKPCFYCIVVLVTLFFSSCYWQPFPTDSPLSVPWADNITTFAEALNATLAVPYDKPLPPVMSTLDRCWCDFWGGGFFDPYNVSEWERASVVKLAGELERERNQELAALAALQATSNASATNVAVVTMEVEAMPRTAAPDPSPPARLSPLLGIATSMWSVMHPYIQSARGTTESSALLTEKTVNITAVESEKSLPPLRWEYDLRPYGLGVIVDLGWTRSSS</sequence>
<dbReference type="InterPro" id="IPR009598">
    <property type="entry name" value="BCALP"/>
</dbReference>
<comment type="subcellular location">
    <subcellularLocation>
        <location evidence="1">Membrane</location>
    </subcellularLocation>
</comment>
<dbReference type="AlphaFoldDB" id="A0A8H6YYZ3"/>
<evidence type="ECO:0000256" key="5">
    <source>
        <dbReference type="SAM" id="Phobius"/>
    </source>
</evidence>
<evidence type="ECO:0000313" key="7">
    <source>
        <dbReference type="Proteomes" id="UP000623467"/>
    </source>
</evidence>
<reference evidence="6" key="1">
    <citation type="submission" date="2020-05" db="EMBL/GenBank/DDBJ databases">
        <title>Mycena genomes resolve the evolution of fungal bioluminescence.</title>
        <authorList>
            <person name="Tsai I.J."/>
        </authorList>
    </citation>
    <scope>NUCLEOTIDE SEQUENCE</scope>
    <source>
        <strain evidence="6">160909Yilan</strain>
    </source>
</reference>
<feature type="transmembrane region" description="Helical" evidence="5">
    <location>
        <begin position="37"/>
        <end position="56"/>
    </location>
</feature>
<evidence type="ECO:0000313" key="6">
    <source>
        <dbReference type="EMBL" id="KAF7367366.1"/>
    </source>
</evidence>
<evidence type="ECO:0000256" key="2">
    <source>
        <dbReference type="ARBA" id="ARBA00022692"/>
    </source>
</evidence>
<dbReference type="Pfam" id="PF06726">
    <property type="entry name" value="BC10"/>
    <property type="match status" value="1"/>
</dbReference>
<dbReference type="SMART" id="SM01396">
    <property type="entry name" value="BC10"/>
    <property type="match status" value="1"/>
</dbReference>
<dbReference type="Proteomes" id="UP000623467">
    <property type="component" value="Unassembled WGS sequence"/>
</dbReference>
<protein>
    <submittedName>
        <fullName evidence="6">Uncharacterized protein</fullName>
    </submittedName>
</protein>
<keyword evidence="7" id="KW-1185">Reference proteome</keyword>
<comment type="caution">
    <text evidence="6">The sequence shown here is derived from an EMBL/GenBank/DDBJ whole genome shotgun (WGS) entry which is preliminary data.</text>
</comment>